<evidence type="ECO:0008006" key="3">
    <source>
        <dbReference type="Google" id="ProtNLM"/>
    </source>
</evidence>
<organism evidence="1 2">
    <name type="scientific">Candidatus Magasanikbacteria bacterium CG_4_10_14_0_2_um_filter_33_14</name>
    <dbReference type="NCBI Taxonomy" id="1974636"/>
    <lineage>
        <taxon>Bacteria</taxon>
        <taxon>Candidatus Magasanikiibacteriota</taxon>
    </lineage>
</organism>
<proteinExistence type="predicted"/>
<dbReference type="EMBL" id="PFPL01000016">
    <property type="protein sequence ID" value="PIZ96588.1"/>
    <property type="molecule type" value="Genomic_DNA"/>
</dbReference>
<accession>A0A2M7VBN4</accession>
<protein>
    <recommendedName>
        <fullName evidence="3">Polymerase nucleotidyl transferase domain-containing protein</fullName>
    </recommendedName>
</protein>
<comment type="caution">
    <text evidence="1">The sequence shown here is derived from an EMBL/GenBank/DDBJ whole genome shotgun (WGS) entry which is preliminary data.</text>
</comment>
<dbReference type="InterPro" id="IPR043519">
    <property type="entry name" value="NT_sf"/>
</dbReference>
<gene>
    <name evidence="1" type="ORF">COX80_00935</name>
</gene>
<dbReference type="Gene3D" id="3.30.460.10">
    <property type="entry name" value="Beta Polymerase, domain 2"/>
    <property type="match status" value="1"/>
</dbReference>
<reference evidence="2" key="1">
    <citation type="submission" date="2017-09" db="EMBL/GenBank/DDBJ databases">
        <title>Depth-based differentiation of microbial function through sediment-hosted aquifers and enrichment of novel symbionts in the deep terrestrial subsurface.</title>
        <authorList>
            <person name="Probst A.J."/>
            <person name="Ladd B."/>
            <person name="Jarett J.K."/>
            <person name="Geller-Mcgrath D.E."/>
            <person name="Sieber C.M.K."/>
            <person name="Emerson J.B."/>
            <person name="Anantharaman K."/>
            <person name="Thomas B.C."/>
            <person name="Malmstrom R."/>
            <person name="Stieglmeier M."/>
            <person name="Klingl A."/>
            <person name="Woyke T."/>
            <person name="Ryan C.M."/>
            <person name="Banfield J.F."/>
        </authorList>
    </citation>
    <scope>NUCLEOTIDE SEQUENCE [LARGE SCALE GENOMIC DNA]</scope>
</reference>
<dbReference type="AlphaFoldDB" id="A0A2M7VBN4"/>
<evidence type="ECO:0000313" key="2">
    <source>
        <dbReference type="Proteomes" id="UP000231453"/>
    </source>
</evidence>
<sequence length="317" mass="37985">MINNYSNNQIQEAILKTLAYFDISSYPLTKTELKKFLWLPNSISEDEISFNLQVLLTENKIDKQNCFYFLKGKNENVKLRQLKVKLVEEKMKIANRAVQKLRHVPFLRAVFVCNTVAAGVPNNDSDIDVLIIAKKNYMWVVRFFSTIILKFFRLRTSELNHKDRMCLSFYATDSNLNLEKLKIKDKSDIYLVYWILQLIPIYDPDNLYQSIFRANKWLDSYINIPKQNYYLAEYLQVRDVDSGLRVKNILENFFAEKKYLLNFIEKLQHSKIRKNYGLYADMSDTRVVISEEFLKFHENDRRREYHEKWVKNYENII</sequence>
<evidence type="ECO:0000313" key="1">
    <source>
        <dbReference type="EMBL" id="PIZ96588.1"/>
    </source>
</evidence>
<dbReference type="Proteomes" id="UP000231453">
    <property type="component" value="Unassembled WGS sequence"/>
</dbReference>
<name>A0A2M7VBN4_9BACT</name>
<dbReference type="SUPFAM" id="SSF81301">
    <property type="entry name" value="Nucleotidyltransferase"/>
    <property type="match status" value="1"/>
</dbReference>